<organism evidence="2 3">
    <name type="scientific">Bowdeniella nasicola</name>
    <dbReference type="NCBI Taxonomy" id="208480"/>
    <lineage>
        <taxon>Bacteria</taxon>
        <taxon>Bacillati</taxon>
        <taxon>Actinomycetota</taxon>
        <taxon>Actinomycetes</taxon>
        <taxon>Actinomycetales</taxon>
        <taxon>Actinomycetaceae</taxon>
        <taxon>Bowdeniella</taxon>
    </lineage>
</organism>
<dbReference type="InterPro" id="IPR000182">
    <property type="entry name" value="GNAT_dom"/>
</dbReference>
<protein>
    <recommendedName>
        <fullName evidence="1">N-acetyltransferase domain-containing protein</fullName>
    </recommendedName>
</protein>
<dbReference type="PANTHER" id="PTHR43792">
    <property type="entry name" value="GNAT FAMILY, PUTATIVE (AFU_ORTHOLOGUE AFUA_3G00765)-RELATED-RELATED"/>
    <property type="match status" value="1"/>
</dbReference>
<dbReference type="Gene3D" id="3.40.630.30">
    <property type="match status" value="1"/>
</dbReference>
<evidence type="ECO:0000313" key="3">
    <source>
        <dbReference type="Proteomes" id="UP000185628"/>
    </source>
</evidence>
<dbReference type="EMBL" id="MQVR01000006">
    <property type="protein sequence ID" value="OKL54870.1"/>
    <property type="molecule type" value="Genomic_DNA"/>
</dbReference>
<dbReference type="InterPro" id="IPR021130">
    <property type="entry name" value="PRib-ATP_PPHydrolase-like"/>
</dbReference>
<dbReference type="InterPro" id="IPR016181">
    <property type="entry name" value="Acyl_CoA_acyltransferase"/>
</dbReference>
<dbReference type="AlphaFoldDB" id="A0A1Q5Q5H2"/>
<dbReference type="Pfam" id="PF13302">
    <property type="entry name" value="Acetyltransf_3"/>
    <property type="match status" value="1"/>
</dbReference>
<gene>
    <name evidence="2" type="ORF">BSZ39_01990</name>
</gene>
<dbReference type="OrthoDB" id="9795188at2"/>
<comment type="caution">
    <text evidence="2">The sequence shown here is derived from an EMBL/GenBank/DDBJ whole genome shotgun (WGS) entry which is preliminary data.</text>
</comment>
<keyword evidence="3" id="KW-1185">Reference proteome</keyword>
<feature type="domain" description="N-acetyltransferase" evidence="1">
    <location>
        <begin position="9"/>
        <end position="162"/>
    </location>
</feature>
<proteinExistence type="predicted"/>
<dbReference type="GO" id="GO:0016747">
    <property type="term" value="F:acyltransferase activity, transferring groups other than amino-acyl groups"/>
    <property type="evidence" value="ECO:0007669"/>
    <property type="project" value="InterPro"/>
</dbReference>
<dbReference type="InterPro" id="IPR051531">
    <property type="entry name" value="N-acetyltransferase"/>
</dbReference>
<dbReference type="Pfam" id="PF01503">
    <property type="entry name" value="PRA-PH"/>
    <property type="match status" value="1"/>
</dbReference>
<accession>A0A1Q5Q5H2</accession>
<sequence>MTELRTERLTLRPPTLDDVDAIVDACSDPAIARFTQVPDPYTRDDAVYFISELVPQNEAQGLPGFLAFTNNGDLVCAIDLHNRVGSTASIGYWCHRDFRGQGYVVEAGRALLAHAFDELNLSHVHIQVNPENVGSIRVAEKLGFTMHAIVPGLLTLKDQQFDAWIGSITPESFSSTNPPMPTTVYDMVLQFHKVYSMVIGSGSPAVTHPDMAMRLRLIAEEFAELVEAVRGREAGEKVREAFESIDIGPTNADLIATADALGDLTYVIYGMAILANIPLDDVIAEIHRSNLTKLGADGKPMLRSDGKVGKGPNFTPPNLAAILHSEGEHPRALFDR</sequence>
<dbReference type="SUPFAM" id="SSF101386">
    <property type="entry name" value="all-alpha NTP pyrophosphatases"/>
    <property type="match status" value="1"/>
</dbReference>
<name>A0A1Q5Q5H2_9ACTO</name>
<dbReference type="Proteomes" id="UP000185628">
    <property type="component" value="Unassembled WGS sequence"/>
</dbReference>
<evidence type="ECO:0000259" key="1">
    <source>
        <dbReference type="PROSITE" id="PS51186"/>
    </source>
</evidence>
<dbReference type="PROSITE" id="PS51186">
    <property type="entry name" value="GNAT"/>
    <property type="match status" value="1"/>
</dbReference>
<dbReference type="InterPro" id="IPR023292">
    <property type="entry name" value="NTP_PyroPHydrolase-like_dom_sf"/>
</dbReference>
<evidence type="ECO:0000313" key="2">
    <source>
        <dbReference type="EMBL" id="OKL54870.1"/>
    </source>
</evidence>
<reference evidence="3" key="1">
    <citation type="submission" date="2016-12" db="EMBL/GenBank/DDBJ databases">
        <authorList>
            <person name="Meng X."/>
        </authorList>
    </citation>
    <scope>NUCLEOTIDE SEQUENCE [LARGE SCALE GENOMIC DNA]</scope>
    <source>
        <strain evidence="3">DSM 19116</strain>
    </source>
</reference>
<dbReference type="RefSeq" id="WP_073715719.1">
    <property type="nucleotide sequence ID" value="NZ_MQVR01000006.1"/>
</dbReference>
<dbReference type="SUPFAM" id="SSF55729">
    <property type="entry name" value="Acyl-CoA N-acyltransferases (Nat)"/>
    <property type="match status" value="1"/>
</dbReference>
<dbReference type="CDD" id="cd04301">
    <property type="entry name" value="NAT_SF"/>
    <property type="match status" value="1"/>
</dbReference>
<dbReference type="Gene3D" id="1.10.3420.10">
    <property type="entry name" value="putative ntp pyrophosphohydrolase like domain"/>
    <property type="match status" value="1"/>
</dbReference>